<evidence type="ECO:0000256" key="4">
    <source>
        <dbReference type="ARBA" id="ARBA00022679"/>
    </source>
</evidence>
<dbReference type="RefSeq" id="WP_309955133.1">
    <property type="nucleotide sequence ID" value="NZ_JAVDUJ010000001.1"/>
</dbReference>
<organism evidence="10 11">
    <name type="scientific">Arcanobacterium hippocoleae</name>
    <dbReference type="NCBI Taxonomy" id="149017"/>
    <lineage>
        <taxon>Bacteria</taxon>
        <taxon>Bacillati</taxon>
        <taxon>Actinomycetota</taxon>
        <taxon>Actinomycetes</taxon>
        <taxon>Actinomycetales</taxon>
        <taxon>Actinomycetaceae</taxon>
        <taxon>Arcanobacterium</taxon>
    </lineage>
</organism>
<protein>
    <recommendedName>
        <fullName evidence="7">tRNA (guanine-N(7)-)-methyltransferase</fullName>
        <ecNumber evidence="7">2.1.1.33</ecNumber>
    </recommendedName>
    <alternativeName>
        <fullName evidence="7">tRNA (guanine(46)-N(7))-methyltransferase</fullName>
    </alternativeName>
    <alternativeName>
        <fullName evidence="7">tRNA(m7G46)-methyltransferase</fullName>
    </alternativeName>
</protein>
<dbReference type="InterPro" id="IPR003358">
    <property type="entry name" value="tRNA_(Gua-N-7)_MeTrfase_Trmb"/>
</dbReference>
<feature type="transmembrane region" description="Helical" evidence="9">
    <location>
        <begin position="189"/>
        <end position="211"/>
    </location>
</feature>
<evidence type="ECO:0000256" key="3">
    <source>
        <dbReference type="ARBA" id="ARBA00022603"/>
    </source>
</evidence>
<dbReference type="Proteomes" id="UP001266099">
    <property type="component" value="Unassembled WGS sequence"/>
</dbReference>
<keyword evidence="9" id="KW-1133">Transmembrane helix</keyword>
<evidence type="ECO:0000256" key="2">
    <source>
        <dbReference type="ARBA" id="ARBA00003015"/>
    </source>
</evidence>
<feature type="compositionally biased region" description="Basic and acidic residues" evidence="8">
    <location>
        <begin position="1"/>
        <end position="11"/>
    </location>
</feature>
<name>A0ABU1T230_9ACTO</name>
<dbReference type="SUPFAM" id="SSF53335">
    <property type="entry name" value="S-adenosyl-L-methionine-dependent methyltransferases"/>
    <property type="match status" value="1"/>
</dbReference>
<evidence type="ECO:0000256" key="1">
    <source>
        <dbReference type="ARBA" id="ARBA00000142"/>
    </source>
</evidence>
<dbReference type="GO" id="GO:0008176">
    <property type="term" value="F:tRNA (guanine(46)-N7)-methyltransferase activity"/>
    <property type="evidence" value="ECO:0007669"/>
    <property type="project" value="UniProtKB-EC"/>
</dbReference>
<keyword evidence="4 7" id="KW-0808">Transferase</keyword>
<comment type="caution">
    <text evidence="7">Lacks conserved residue(s) required for the propagation of feature annotation.</text>
</comment>
<evidence type="ECO:0000256" key="9">
    <source>
        <dbReference type="SAM" id="Phobius"/>
    </source>
</evidence>
<feature type="binding site" evidence="7">
    <location>
        <position position="107"/>
    </location>
    <ligand>
        <name>S-adenosyl-L-methionine</name>
        <dbReference type="ChEBI" id="CHEBI:59789"/>
    </ligand>
</feature>
<dbReference type="InterPro" id="IPR029063">
    <property type="entry name" value="SAM-dependent_MTases_sf"/>
</dbReference>
<dbReference type="HAMAP" id="MF_01057">
    <property type="entry name" value="tRNA_methyltr_TrmB"/>
    <property type="match status" value="1"/>
</dbReference>
<gene>
    <name evidence="7" type="primary">trmB</name>
    <name evidence="10" type="ORF">J2S36_000468</name>
</gene>
<feature type="region of interest" description="Disordered" evidence="8">
    <location>
        <begin position="1"/>
        <end position="20"/>
    </location>
</feature>
<evidence type="ECO:0000256" key="8">
    <source>
        <dbReference type="SAM" id="MobiDB-lite"/>
    </source>
</evidence>
<keyword evidence="11" id="KW-1185">Reference proteome</keyword>
<sequence>MTQAVHGKEEGNLTQDNPHYGRITSFSLRGSRLGDKYEKLMQERGSEFTLQVPAGFAHATIAPGARIDLQEVFGRNAPIVVEVGPGSGEQLMHGARMHPEWNFLAFEAWAPGVARCVHHAIQADVQNVRIAQLDAAQALPIVFGSPLAPAALQTAANDPEKAGEPQFAAEVWTFFPDPWRKKKHRKRRIVSPAFAQIVASILAPGGIWRLATDWANYAWQMRDVLAQSPWFDLQYLGKNPDAADEGLYVGGFAPRFAGRALTRFEERGIEAGRPVHDFVAVRNEVPILSQAVPEDPWLAAKAQGIEVLADRGGERAPSSRRGFLKAQAATAEHKADQSSQGTADGAAS</sequence>
<proteinExistence type="inferred from homology"/>
<keyword evidence="9" id="KW-0472">Membrane</keyword>
<dbReference type="EMBL" id="JAVDUJ010000001">
    <property type="protein sequence ID" value="MDR6938925.1"/>
    <property type="molecule type" value="Genomic_DNA"/>
</dbReference>
<dbReference type="Pfam" id="PF02390">
    <property type="entry name" value="Methyltransf_4"/>
    <property type="match status" value="2"/>
</dbReference>
<feature type="binding site" evidence="7">
    <location>
        <position position="177"/>
    </location>
    <ligand>
        <name>S-adenosyl-L-methionine</name>
        <dbReference type="ChEBI" id="CHEBI:59789"/>
    </ligand>
</feature>
<dbReference type="PANTHER" id="PTHR23417">
    <property type="entry name" value="3-DEOXY-D-MANNO-OCTULOSONIC-ACID TRANSFERASE/TRNA GUANINE-N 7 - -METHYLTRANSFERASE"/>
    <property type="match status" value="1"/>
</dbReference>
<reference evidence="10 11" key="1">
    <citation type="submission" date="2023-07" db="EMBL/GenBank/DDBJ databases">
        <title>Sequencing the genomes of 1000 actinobacteria strains.</title>
        <authorList>
            <person name="Klenk H.-P."/>
        </authorList>
    </citation>
    <scope>NUCLEOTIDE SEQUENCE [LARGE SCALE GENOMIC DNA]</scope>
    <source>
        <strain evidence="10 11">DSM 15539</strain>
    </source>
</reference>
<evidence type="ECO:0000313" key="10">
    <source>
        <dbReference type="EMBL" id="MDR6938925.1"/>
    </source>
</evidence>
<evidence type="ECO:0000256" key="5">
    <source>
        <dbReference type="ARBA" id="ARBA00022691"/>
    </source>
</evidence>
<comment type="similarity">
    <text evidence="7">Belongs to the class I-like SAM-binding methyltransferase superfamily. TrmB family.</text>
</comment>
<keyword evidence="6 7" id="KW-0819">tRNA processing</keyword>
<evidence type="ECO:0000313" key="11">
    <source>
        <dbReference type="Proteomes" id="UP001266099"/>
    </source>
</evidence>
<comment type="catalytic activity">
    <reaction evidence="1 7">
        <text>guanosine(46) in tRNA + S-adenosyl-L-methionine = N(7)-methylguanosine(46) in tRNA + S-adenosyl-L-homocysteine</text>
        <dbReference type="Rhea" id="RHEA:42708"/>
        <dbReference type="Rhea" id="RHEA-COMP:10188"/>
        <dbReference type="Rhea" id="RHEA-COMP:10189"/>
        <dbReference type="ChEBI" id="CHEBI:57856"/>
        <dbReference type="ChEBI" id="CHEBI:59789"/>
        <dbReference type="ChEBI" id="CHEBI:74269"/>
        <dbReference type="ChEBI" id="CHEBI:74480"/>
        <dbReference type="EC" id="2.1.1.33"/>
    </reaction>
</comment>
<feature type="binding site" evidence="7">
    <location>
        <position position="181"/>
    </location>
    <ligand>
        <name>substrate</name>
    </ligand>
</feature>
<feature type="binding site" evidence="7">
    <location>
        <position position="82"/>
    </location>
    <ligand>
        <name>S-adenosyl-L-methionine</name>
        <dbReference type="ChEBI" id="CHEBI:59789"/>
    </ligand>
</feature>
<comment type="caution">
    <text evidence="10">The sequence shown here is derived from an EMBL/GenBank/DDBJ whole genome shotgun (WGS) entry which is preliminary data.</text>
</comment>
<feature type="binding site" evidence="7">
    <location>
        <position position="213"/>
    </location>
    <ligand>
        <name>substrate</name>
    </ligand>
</feature>
<feature type="region of interest" description="Disordered" evidence="8">
    <location>
        <begin position="311"/>
        <end position="348"/>
    </location>
</feature>
<feature type="binding site" evidence="7">
    <location>
        <begin position="262"/>
        <end position="265"/>
    </location>
    <ligand>
        <name>substrate</name>
    </ligand>
</feature>
<dbReference type="PANTHER" id="PTHR23417:SF14">
    <property type="entry name" value="PENTACOTRIPEPTIDE-REPEAT REGION OF PRORP DOMAIN-CONTAINING PROTEIN"/>
    <property type="match status" value="1"/>
</dbReference>
<dbReference type="EC" id="2.1.1.33" evidence="7"/>
<feature type="binding site" evidence="7">
    <location>
        <position position="134"/>
    </location>
    <ligand>
        <name>S-adenosyl-L-methionine</name>
        <dbReference type="ChEBI" id="CHEBI:59789"/>
    </ligand>
</feature>
<keyword evidence="9" id="KW-0812">Transmembrane</keyword>
<accession>A0ABU1T230</accession>
<comment type="function">
    <text evidence="2 7">Catalyzes the formation of N(7)-methylguanine at position 46 (m7G46) in tRNA.</text>
</comment>
<dbReference type="InterPro" id="IPR055361">
    <property type="entry name" value="tRNA_methyltr_TrmB_bact"/>
</dbReference>
<keyword evidence="5 7" id="KW-0949">S-adenosyl-L-methionine</keyword>
<evidence type="ECO:0000256" key="6">
    <source>
        <dbReference type="ARBA" id="ARBA00022694"/>
    </source>
</evidence>
<dbReference type="Gene3D" id="3.40.50.150">
    <property type="entry name" value="Vaccinia Virus protein VP39"/>
    <property type="match status" value="1"/>
</dbReference>
<keyword evidence="3 7" id="KW-0489">Methyltransferase</keyword>
<dbReference type="PROSITE" id="PS51625">
    <property type="entry name" value="SAM_MT_TRMB"/>
    <property type="match status" value="1"/>
</dbReference>
<evidence type="ECO:0000256" key="7">
    <source>
        <dbReference type="HAMAP-Rule" id="MF_01057"/>
    </source>
</evidence>
<comment type="pathway">
    <text evidence="7">tRNA modification; N(7)-methylguanine-tRNA biosynthesis.</text>
</comment>